<accession>A0A3B6I716</accession>
<dbReference type="Gramene" id="TraesCS4A03G1187000.1">
    <property type="protein sequence ID" value="TraesCS4A03G1187000.1.CDS1"/>
    <property type="gene ID" value="TraesCS4A03G1187000"/>
</dbReference>
<reference evidence="1" key="2">
    <citation type="submission" date="2018-10" db="UniProtKB">
        <authorList>
            <consortium name="EnsemblPlants"/>
        </authorList>
    </citation>
    <scope>IDENTIFICATION</scope>
</reference>
<dbReference type="STRING" id="4565.A0A3B6I716"/>
<sequence length="98" mass="11345">MEGSTSASGAAMSDMEAMMKELGLKEDDLVDIVVEDGDIPEEAARWMAIARVHIDRSYSQYWFFRQMRVAWDLAQEVKFRPLEDNLYTLQFSCLGDWE</sequence>
<dbReference type="Gramene" id="TraesCAD_scaffold_001948_01G000200.1">
    <property type="protein sequence ID" value="TraesCAD_scaffold_001948_01G000200.1"/>
    <property type="gene ID" value="TraesCAD_scaffold_001948_01G000200"/>
</dbReference>
<evidence type="ECO:0008006" key="3">
    <source>
        <dbReference type="Google" id="ProtNLM"/>
    </source>
</evidence>
<organism evidence="1">
    <name type="scientific">Triticum aestivum</name>
    <name type="common">Wheat</name>
    <dbReference type="NCBI Taxonomy" id="4565"/>
    <lineage>
        <taxon>Eukaryota</taxon>
        <taxon>Viridiplantae</taxon>
        <taxon>Streptophyta</taxon>
        <taxon>Embryophyta</taxon>
        <taxon>Tracheophyta</taxon>
        <taxon>Spermatophyta</taxon>
        <taxon>Magnoliopsida</taxon>
        <taxon>Liliopsida</taxon>
        <taxon>Poales</taxon>
        <taxon>Poaceae</taxon>
        <taxon>BOP clade</taxon>
        <taxon>Pooideae</taxon>
        <taxon>Triticodae</taxon>
        <taxon>Triticeae</taxon>
        <taxon>Triticinae</taxon>
        <taxon>Triticum</taxon>
    </lineage>
</organism>
<dbReference type="Gramene" id="TraesCS4A02G471600.1">
    <property type="protein sequence ID" value="TraesCS4A02G471600.1.cds1"/>
    <property type="gene ID" value="TraesCS4A02G471600"/>
</dbReference>
<dbReference type="EnsemblPlants" id="TraesCS4A02G471600.1">
    <property type="protein sequence ID" value="TraesCS4A02G471600.1.cds1"/>
    <property type="gene ID" value="TraesCS4A02G471600"/>
</dbReference>
<dbReference type="OrthoDB" id="656425at2759"/>
<keyword evidence="2" id="KW-1185">Reference proteome</keyword>
<dbReference type="Gramene" id="TraesARI4A03G02254850.1">
    <property type="protein sequence ID" value="TraesARI4A03G02254850.1.CDS1"/>
    <property type="gene ID" value="TraesARI4A03G02254850"/>
</dbReference>
<dbReference type="Gramene" id="TraesWEE_scaffold_034350_01G000100.1">
    <property type="protein sequence ID" value="TraesWEE_scaffold_034350_01G000100.1"/>
    <property type="gene ID" value="TraesWEE_scaffold_034350_01G000100"/>
</dbReference>
<dbReference type="Gramene" id="TraesRN4A0101224300.1">
    <property type="protein sequence ID" value="TraesRN4A0101224300.1"/>
    <property type="gene ID" value="TraesRN4A0101224300"/>
</dbReference>
<dbReference type="Gramene" id="TraesSTA4A03G02212750.1">
    <property type="protein sequence ID" value="TraesSTA4A03G02212750.1.CDS1"/>
    <property type="gene ID" value="TraesSTA4A03G02212750"/>
</dbReference>
<dbReference type="AlphaFoldDB" id="A0A3B6I716"/>
<dbReference type="Gramene" id="TraesLDM4A03G02215640.1">
    <property type="protein sequence ID" value="TraesLDM4A03G02215640.1.CDS1"/>
    <property type="gene ID" value="TraesLDM4A03G02215640"/>
</dbReference>
<evidence type="ECO:0000313" key="1">
    <source>
        <dbReference type="EnsemblPlants" id="TraesCS4A02G471600.1.cds1"/>
    </source>
</evidence>
<protein>
    <recommendedName>
        <fullName evidence="3">DUF4283 domain-containing protein</fullName>
    </recommendedName>
</protein>
<proteinExistence type="predicted"/>
<name>A0A3B6I716_WHEAT</name>
<evidence type="ECO:0000313" key="2">
    <source>
        <dbReference type="Proteomes" id="UP000019116"/>
    </source>
</evidence>
<reference evidence="1" key="1">
    <citation type="submission" date="2018-08" db="EMBL/GenBank/DDBJ databases">
        <authorList>
            <person name="Rossello M."/>
        </authorList>
    </citation>
    <scope>NUCLEOTIDE SEQUENCE [LARGE SCALE GENOMIC DNA]</scope>
    <source>
        <strain evidence="1">cv. Chinese Spring</strain>
    </source>
</reference>
<dbReference type="Gramene" id="TraesJAG4A03G02216140.1">
    <property type="protein sequence ID" value="TraesJAG4A03G02216140.1.CDS1"/>
    <property type="gene ID" value="TraesJAG4A03G02216140"/>
</dbReference>
<dbReference type="Proteomes" id="UP000019116">
    <property type="component" value="Chromosome 4A"/>
</dbReference>